<keyword evidence="2 3" id="KW-0802">TPR repeat</keyword>
<gene>
    <name evidence="5" type="ORF">SAMN04488552_0896</name>
</gene>
<protein>
    <submittedName>
        <fullName evidence="5">Tfp pilus assembly protein PilF</fullName>
    </submittedName>
</protein>
<dbReference type="InterPro" id="IPR013105">
    <property type="entry name" value="TPR_2"/>
</dbReference>
<keyword evidence="6" id="KW-1185">Reference proteome</keyword>
<dbReference type="RefSeq" id="WP_089661457.1">
    <property type="nucleotide sequence ID" value="NZ_LT629745.1"/>
</dbReference>
<dbReference type="Pfam" id="PF13174">
    <property type="entry name" value="TPR_6"/>
    <property type="match status" value="1"/>
</dbReference>
<evidence type="ECO:0000256" key="2">
    <source>
        <dbReference type="ARBA" id="ARBA00022803"/>
    </source>
</evidence>
<dbReference type="STRING" id="1250231.SAMN04488552_0896"/>
<name>A0A1H1LMV7_9FLAO</name>
<dbReference type="SMART" id="SM00671">
    <property type="entry name" value="SEL1"/>
    <property type="match status" value="3"/>
</dbReference>
<dbReference type="Pfam" id="PF07719">
    <property type="entry name" value="TPR_2"/>
    <property type="match status" value="1"/>
</dbReference>
<proteinExistence type="predicted"/>
<dbReference type="PANTHER" id="PTHR12558:SF13">
    <property type="entry name" value="CELL DIVISION CYCLE PROTEIN 27 HOMOLOG"/>
    <property type="match status" value="1"/>
</dbReference>
<evidence type="ECO:0000313" key="6">
    <source>
        <dbReference type="Proteomes" id="UP000198858"/>
    </source>
</evidence>
<evidence type="ECO:0000256" key="1">
    <source>
        <dbReference type="ARBA" id="ARBA00022737"/>
    </source>
</evidence>
<dbReference type="SUPFAM" id="SSF48452">
    <property type="entry name" value="TPR-like"/>
    <property type="match status" value="1"/>
</dbReference>
<dbReference type="Pfam" id="PF13181">
    <property type="entry name" value="TPR_8"/>
    <property type="match status" value="1"/>
</dbReference>
<dbReference type="Proteomes" id="UP000198858">
    <property type="component" value="Chromosome I"/>
</dbReference>
<evidence type="ECO:0000313" key="5">
    <source>
        <dbReference type="EMBL" id="SDR75861.1"/>
    </source>
</evidence>
<dbReference type="EMBL" id="LT629745">
    <property type="protein sequence ID" value="SDR75861.1"/>
    <property type="molecule type" value="Genomic_DNA"/>
</dbReference>
<feature type="repeat" description="TPR" evidence="3">
    <location>
        <begin position="153"/>
        <end position="186"/>
    </location>
</feature>
<dbReference type="InterPro" id="IPR011990">
    <property type="entry name" value="TPR-like_helical_dom_sf"/>
</dbReference>
<keyword evidence="1" id="KW-0677">Repeat</keyword>
<feature type="chain" id="PRO_5009253616" evidence="4">
    <location>
        <begin position="25"/>
        <end position="507"/>
    </location>
</feature>
<dbReference type="PROSITE" id="PS50005">
    <property type="entry name" value="TPR"/>
    <property type="match status" value="3"/>
</dbReference>
<dbReference type="Gene3D" id="1.25.40.10">
    <property type="entry name" value="Tetratricopeptide repeat domain"/>
    <property type="match status" value="2"/>
</dbReference>
<evidence type="ECO:0000256" key="4">
    <source>
        <dbReference type="SAM" id="SignalP"/>
    </source>
</evidence>
<feature type="signal peptide" evidence="4">
    <location>
        <begin position="1"/>
        <end position="24"/>
    </location>
</feature>
<feature type="repeat" description="TPR" evidence="3">
    <location>
        <begin position="52"/>
        <end position="85"/>
    </location>
</feature>
<dbReference type="InterPro" id="IPR006597">
    <property type="entry name" value="Sel1-like"/>
</dbReference>
<dbReference type="SUPFAM" id="SSF81901">
    <property type="entry name" value="HCP-like"/>
    <property type="match status" value="1"/>
</dbReference>
<evidence type="ECO:0000256" key="3">
    <source>
        <dbReference type="PROSITE-ProRule" id="PRU00339"/>
    </source>
</evidence>
<dbReference type="PROSITE" id="PS51257">
    <property type="entry name" value="PROKAR_LIPOPROTEIN"/>
    <property type="match status" value="1"/>
</dbReference>
<sequence length="507" mass="57603">MFYLKKLPISLIFVAMLFATSCKDAEKENEEVEAETDYSANELPVNTKSEEAREAFDEGLAYFDEGNQRKARAKFDEALKHDPEFVSAQMYRTYTANSAKDWATNREKFMGMRDKANESEAMMMEMTEAGLKSDVNKELEVSKKLVEKYPKSARAMDNLAIYYDNNDQEQKAREHWKKALELNPEFVPAISSLGTSYLFNTPKDKAQAKKYLDMLVKIAPNSTRSHILMGDYYRDQDNLEQALSSYEKAASLDPEDDVALAKSGHANSILGNYDEARKNFKDAREASEFGTNLSGEANTFVYQGDSEGALTFLEEGTKSFDSLDIPESNRNIAKYQAAYTAAHIAMHDGNTKRLEQTVSMMKPISKKLVAEANSPVVTANQDAILNYWDAMVLTSKKNYKEALKKAESIKTAVDSINRPDKLEPYHRAMAVINYHMGDMEKAMEHIAKTDEDYIHDKYWKAKIHEKAGDTEAAMELYEEISEERFNSVEFALIRKEIDQKVSTNKES</sequence>
<dbReference type="AlphaFoldDB" id="A0A1H1LMV7"/>
<reference evidence="5 6" key="1">
    <citation type="submission" date="2016-10" db="EMBL/GenBank/DDBJ databases">
        <authorList>
            <person name="Varghese N."/>
            <person name="Submissions S."/>
        </authorList>
    </citation>
    <scope>NUCLEOTIDE SEQUENCE [LARGE SCALE GENOMIC DNA]</scope>
    <source>
        <strain evidence="5 6">Mar_2010_102</strain>
    </source>
</reference>
<accession>A0A1H1LMV7</accession>
<organism evidence="5 6">
    <name type="scientific">Christiangramia echinicola</name>
    <dbReference type="NCBI Taxonomy" id="279359"/>
    <lineage>
        <taxon>Bacteria</taxon>
        <taxon>Pseudomonadati</taxon>
        <taxon>Bacteroidota</taxon>
        <taxon>Flavobacteriia</taxon>
        <taxon>Flavobacteriales</taxon>
        <taxon>Flavobacteriaceae</taxon>
        <taxon>Christiangramia</taxon>
    </lineage>
</organism>
<dbReference type="SMART" id="SM00028">
    <property type="entry name" value="TPR"/>
    <property type="match status" value="5"/>
</dbReference>
<keyword evidence="4" id="KW-0732">Signal</keyword>
<dbReference type="PANTHER" id="PTHR12558">
    <property type="entry name" value="CELL DIVISION CYCLE 16,23,27"/>
    <property type="match status" value="1"/>
</dbReference>
<feature type="repeat" description="TPR" evidence="3">
    <location>
        <begin position="223"/>
        <end position="256"/>
    </location>
</feature>
<dbReference type="InterPro" id="IPR019734">
    <property type="entry name" value="TPR_rpt"/>
</dbReference>
<dbReference type="Pfam" id="PF13432">
    <property type="entry name" value="TPR_16"/>
    <property type="match status" value="1"/>
</dbReference>